<accession>A0A380BT27</accession>
<reference evidence="3 4" key="1">
    <citation type="submission" date="2018-06" db="EMBL/GenBank/DDBJ databases">
        <authorList>
            <consortium name="Pathogen Informatics"/>
            <person name="Doyle S."/>
        </authorList>
    </citation>
    <scope>NUCLEOTIDE SEQUENCE [LARGE SCALE GENOMIC DNA]</scope>
    <source>
        <strain evidence="3 4">NCTC10738</strain>
    </source>
</reference>
<dbReference type="GO" id="GO:1902670">
    <property type="term" value="F:carbon dioxide binding"/>
    <property type="evidence" value="ECO:0007669"/>
    <property type="project" value="TreeGrafter"/>
</dbReference>
<sequence length="82" mass="8893">MCLSIPSQVVELHPESQSVTVETLGVKRTVSCHLLDEPLAIGDYVLIHIGFVMNKIDAESAAESLALYREIAAKLEAEDGRA</sequence>
<dbReference type="NCBIfam" id="TIGR00074">
    <property type="entry name" value="hypC_hupF"/>
    <property type="match status" value="1"/>
</dbReference>
<dbReference type="Proteomes" id="UP000825078">
    <property type="component" value="Chromosome"/>
</dbReference>
<dbReference type="KEGG" id="salg:BS332_18655"/>
<comment type="similarity">
    <text evidence="1">Belongs to the HupF/HypC family.</text>
</comment>
<dbReference type="Pfam" id="PF01455">
    <property type="entry name" value="HupF_HypC"/>
    <property type="match status" value="1"/>
</dbReference>
<dbReference type="GeneID" id="88624927"/>
<dbReference type="InterPro" id="IPR001109">
    <property type="entry name" value="Hydrogenase_HupF/HypC"/>
</dbReference>
<organism evidence="3 4">
    <name type="scientific">Shewanella algae</name>
    <dbReference type="NCBI Taxonomy" id="38313"/>
    <lineage>
        <taxon>Bacteria</taxon>
        <taxon>Pseudomonadati</taxon>
        <taxon>Pseudomonadota</taxon>
        <taxon>Gammaproteobacteria</taxon>
        <taxon>Alteromonadales</taxon>
        <taxon>Shewanellaceae</taxon>
        <taxon>Shewanella</taxon>
    </lineage>
</organism>
<protein>
    <submittedName>
        <fullName evidence="3">Hydrogenase 2 accessory protein HypG</fullName>
    </submittedName>
    <submittedName>
        <fullName evidence="2">Hydrogenase assembly protein HypC</fullName>
    </submittedName>
</protein>
<dbReference type="AlphaFoldDB" id="A0A1S2TBR9"/>
<dbReference type="Gene3D" id="2.30.30.140">
    <property type="match status" value="1"/>
</dbReference>
<reference evidence="2" key="2">
    <citation type="submission" date="2021-05" db="EMBL/GenBank/DDBJ databases">
        <title>Molecular characterization for Shewanella algae harboring chromosomal blaOXA-55-like strains isolated from clinical and environment sample.</title>
        <authorList>
            <person name="Ohama Y."/>
            <person name="Aoki K."/>
            <person name="Harada S."/>
            <person name="Moriya K."/>
            <person name="Ishii Y."/>
            <person name="Tateda K."/>
        </authorList>
    </citation>
    <scope>NUCLEOTIDE SEQUENCE</scope>
    <source>
        <strain evidence="2">TUM17379</strain>
    </source>
</reference>
<dbReference type="PANTHER" id="PTHR35177">
    <property type="entry name" value="HYDROGENASE MATURATION FACTOR HYBG"/>
    <property type="match status" value="1"/>
</dbReference>
<name>A0A1S2TBR9_9GAMM</name>
<evidence type="ECO:0000256" key="1">
    <source>
        <dbReference type="ARBA" id="ARBA00006018"/>
    </source>
</evidence>
<dbReference type="OrthoDB" id="9806017at2"/>
<dbReference type="EMBL" id="AP024613">
    <property type="protein sequence ID" value="BCV45241.1"/>
    <property type="molecule type" value="Genomic_DNA"/>
</dbReference>
<accession>A0A1S2TBR9</accession>
<evidence type="ECO:0000313" key="3">
    <source>
        <dbReference type="EMBL" id="SUJ05427.1"/>
    </source>
</evidence>
<proteinExistence type="inferred from homology"/>
<evidence type="ECO:0000313" key="2">
    <source>
        <dbReference type="EMBL" id="BCV45241.1"/>
    </source>
</evidence>
<keyword evidence="4" id="KW-1185">Reference proteome</keyword>
<gene>
    <name evidence="2" type="primary">hypC</name>
    <name evidence="3" type="ORF">NCTC10738_03800</name>
    <name evidence="2" type="ORF">TUM17379_22590</name>
</gene>
<evidence type="ECO:0000313" key="4">
    <source>
        <dbReference type="Proteomes" id="UP000254069"/>
    </source>
</evidence>
<dbReference type="Proteomes" id="UP000254069">
    <property type="component" value="Unassembled WGS sequence"/>
</dbReference>
<dbReference type="FunFam" id="2.30.30.140:FF:000022">
    <property type="entry name" value="Hydrogenase assembly chaperone HybG"/>
    <property type="match status" value="1"/>
</dbReference>
<dbReference type="STRING" id="38313.GCA_000947195_02311"/>
<dbReference type="GO" id="GO:0005506">
    <property type="term" value="F:iron ion binding"/>
    <property type="evidence" value="ECO:0007669"/>
    <property type="project" value="TreeGrafter"/>
</dbReference>
<dbReference type="EMBL" id="UGYO01000002">
    <property type="protein sequence ID" value="SUJ05427.1"/>
    <property type="molecule type" value="Genomic_DNA"/>
</dbReference>
<dbReference type="SUPFAM" id="SSF159127">
    <property type="entry name" value="HupF/HypC-like"/>
    <property type="match status" value="1"/>
</dbReference>
<dbReference type="PRINTS" id="PR00445">
    <property type="entry name" value="HUPFHYPC"/>
</dbReference>
<dbReference type="PANTHER" id="PTHR35177:SF2">
    <property type="entry name" value="HYDROGENASE MATURATION FACTOR HYBG"/>
    <property type="match status" value="1"/>
</dbReference>
<dbReference type="GO" id="GO:0051604">
    <property type="term" value="P:protein maturation"/>
    <property type="evidence" value="ECO:0007669"/>
    <property type="project" value="TreeGrafter"/>
</dbReference>
<dbReference type="RefSeq" id="WP_025010286.1">
    <property type="nucleotide sequence ID" value="NZ_AP024609.1"/>
</dbReference>